<proteinExistence type="predicted"/>
<dbReference type="PANTHER" id="PTHR30294">
    <property type="entry name" value="MEMBRANE COMPONENT OF ABC TRANSPORTER YHHJ-RELATED"/>
    <property type="match status" value="1"/>
</dbReference>
<dbReference type="RefSeq" id="WP_183308065.1">
    <property type="nucleotide sequence ID" value="NZ_JACIEP010000011.1"/>
</dbReference>
<name>A0A840CMD5_9BACT</name>
<dbReference type="InterPro" id="IPR013525">
    <property type="entry name" value="ABC2_TM"/>
</dbReference>
<evidence type="ECO:0000313" key="9">
    <source>
        <dbReference type="Proteomes" id="UP000555103"/>
    </source>
</evidence>
<organism evidence="8 9">
    <name type="scientific">Dysgonomonas hofstadii</name>
    <dbReference type="NCBI Taxonomy" id="637886"/>
    <lineage>
        <taxon>Bacteria</taxon>
        <taxon>Pseudomonadati</taxon>
        <taxon>Bacteroidota</taxon>
        <taxon>Bacteroidia</taxon>
        <taxon>Bacteroidales</taxon>
        <taxon>Dysgonomonadaceae</taxon>
        <taxon>Dysgonomonas</taxon>
    </lineage>
</organism>
<dbReference type="EMBL" id="JACIEP010000011">
    <property type="protein sequence ID" value="MBB4037207.1"/>
    <property type="molecule type" value="Genomic_DNA"/>
</dbReference>
<keyword evidence="5 6" id="KW-0472">Membrane</keyword>
<evidence type="ECO:0000259" key="7">
    <source>
        <dbReference type="Pfam" id="PF12698"/>
    </source>
</evidence>
<feature type="transmembrane region" description="Helical" evidence="6">
    <location>
        <begin position="23"/>
        <end position="43"/>
    </location>
</feature>
<evidence type="ECO:0000256" key="3">
    <source>
        <dbReference type="ARBA" id="ARBA00022692"/>
    </source>
</evidence>
<feature type="transmembrane region" description="Helical" evidence="6">
    <location>
        <begin position="358"/>
        <end position="378"/>
    </location>
</feature>
<dbReference type="Gene3D" id="3.40.1710.10">
    <property type="entry name" value="abc type-2 transporter like domain"/>
    <property type="match status" value="1"/>
</dbReference>
<protein>
    <submittedName>
        <fullName evidence="8">ABC-2 type transport system permease protein</fullName>
    </submittedName>
</protein>
<dbReference type="GO" id="GO:0140359">
    <property type="term" value="F:ABC-type transporter activity"/>
    <property type="evidence" value="ECO:0007669"/>
    <property type="project" value="InterPro"/>
</dbReference>
<evidence type="ECO:0000256" key="6">
    <source>
        <dbReference type="SAM" id="Phobius"/>
    </source>
</evidence>
<evidence type="ECO:0000256" key="1">
    <source>
        <dbReference type="ARBA" id="ARBA00004651"/>
    </source>
</evidence>
<gene>
    <name evidence="8" type="ORF">GGR21_003122</name>
</gene>
<feature type="transmembrane region" description="Helical" evidence="6">
    <location>
        <begin position="306"/>
        <end position="324"/>
    </location>
</feature>
<evidence type="ECO:0000256" key="4">
    <source>
        <dbReference type="ARBA" id="ARBA00022989"/>
    </source>
</evidence>
<feature type="domain" description="ABC-2 type transporter transmembrane" evidence="7">
    <location>
        <begin position="25"/>
        <end position="376"/>
    </location>
</feature>
<comment type="subcellular location">
    <subcellularLocation>
        <location evidence="1">Cell membrane</location>
        <topology evidence="1">Multi-pass membrane protein</topology>
    </subcellularLocation>
</comment>
<keyword evidence="2" id="KW-1003">Cell membrane</keyword>
<evidence type="ECO:0000256" key="2">
    <source>
        <dbReference type="ARBA" id="ARBA00022475"/>
    </source>
</evidence>
<feature type="transmembrane region" description="Helical" evidence="6">
    <location>
        <begin position="193"/>
        <end position="212"/>
    </location>
</feature>
<accession>A0A840CMD5</accession>
<sequence length="389" mass="43608">MDYGTGILAIFKREWMRIISSKICIWGIFVTPLLSMIILVWMMDSGLPSRIPIAVVDLDNTATSRTLIRQLDAFEKTDVKYKSLSFKEAREMMERMEVYAVLTIPKDFSKDAVSGSRPKLVYYTNNAFLISGSLLFQDLKTVTTLASAAVGLQTAEAKGFTENQIMPILQPITIDSHPIGNPWLNYSVYLNNVILPGILQLIILLFTVSALGSEIKSGTGRRLLAMGNDSILKVIIGKLAPYTIVYTGIALFFMSIMYYYNQFPLHSGFWPMFLNYLCLILAAQGGGVILMGIFRNYRLALSIGSLIGMISFSITGFSFSTLAMDGSLNAVSNFFPLRHFFLIYVDQALNGIHFGYSMYRYAALLAFVLLSMFFFGVVKRLLRDNVYES</sequence>
<dbReference type="InterPro" id="IPR051449">
    <property type="entry name" value="ABC-2_transporter_component"/>
</dbReference>
<dbReference type="AlphaFoldDB" id="A0A840CMD5"/>
<keyword evidence="9" id="KW-1185">Reference proteome</keyword>
<feature type="transmembrane region" description="Helical" evidence="6">
    <location>
        <begin position="239"/>
        <end position="260"/>
    </location>
</feature>
<keyword evidence="4 6" id="KW-1133">Transmembrane helix</keyword>
<dbReference type="PANTHER" id="PTHR30294:SF47">
    <property type="entry name" value="INNER MEMBRANE TRANSPORT PERMEASE YHHJ"/>
    <property type="match status" value="1"/>
</dbReference>
<reference evidence="8 9" key="1">
    <citation type="submission" date="2020-08" db="EMBL/GenBank/DDBJ databases">
        <title>Genomic Encyclopedia of Type Strains, Phase IV (KMG-IV): sequencing the most valuable type-strain genomes for metagenomic binning, comparative biology and taxonomic classification.</title>
        <authorList>
            <person name="Goeker M."/>
        </authorList>
    </citation>
    <scope>NUCLEOTIDE SEQUENCE [LARGE SCALE GENOMIC DNA]</scope>
    <source>
        <strain evidence="8 9">DSM 104969</strain>
    </source>
</reference>
<evidence type="ECO:0000256" key="5">
    <source>
        <dbReference type="ARBA" id="ARBA00023136"/>
    </source>
</evidence>
<evidence type="ECO:0000313" key="8">
    <source>
        <dbReference type="EMBL" id="MBB4037207.1"/>
    </source>
</evidence>
<dbReference type="Proteomes" id="UP000555103">
    <property type="component" value="Unassembled WGS sequence"/>
</dbReference>
<comment type="caution">
    <text evidence="8">The sequence shown here is derived from an EMBL/GenBank/DDBJ whole genome shotgun (WGS) entry which is preliminary data.</text>
</comment>
<dbReference type="GO" id="GO:0005886">
    <property type="term" value="C:plasma membrane"/>
    <property type="evidence" value="ECO:0007669"/>
    <property type="project" value="UniProtKB-SubCell"/>
</dbReference>
<dbReference type="Pfam" id="PF12698">
    <property type="entry name" value="ABC2_membrane_3"/>
    <property type="match status" value="1"/>
</dbReference>
<feature type="transmembrane region" description="Helical" evidence="6">
    <location>
        <begin position="272"/>
        <end position="294"/>
    </location>
</feature>
<keyword evidence="3 6" id="KW-0812">Transmembrane</keyword>